<feature type="transmembrane region" description="Helical" evidence="1">
    <location>
        <begin position="277"/>
        <end position="294"/>
    </location>
</feature>
<proteinExistence type="predicted"/>
<organism evidence="2 3">
    <name type="scientific">Enterococcus larvae</name>
    <dbReference type="NCBI Taxonomy" id="2794352"/>
    <lineage>
        <taxon>Bacteria</taxon>
        <taxon>Bacillati</taxon>
        <taxon>Bacillota</taxon>
        <taxon>Bacilli</taxon>
        <taxon>Lactobacillales</taxon>
        <taxon>Enterococcaceae</taxon>
        <taxon>Enterococcus</taxon>
    </lineage>
</organism>
<feature type="transmembrane region" description="Helical" evidence="1">
    <location>
        <begin position="358"/>
        <end position="377"/>
    </location>
</feature>
<feature type="transmembrane region" description="Helical" evidence="1">
    <location>
        <begin position="452"/>
        <end position="473"/>
    </location>
</feature>
<feature type="transmembrane region" description="Helical" evidence="1">
    <location>
        <begin position="389"/>
        <end position="410"/>
    </location>
</feature>
<comment type="caution">
    <text evidence="2">The sequence shown here is derived from an EMBL/GenBank/DDBJ whole genome shotgun (WGS) entry which is preliminary data.</text>
</comment>
<reference evidence="2 3" key="1">
    <citation type="submission" date="2020-12" db="EMBL/GenBank/DDBJ databases">
        <title>Vagococcus allomyrinae sp. nov. and Enterococcus lavae sp. nov., isolated from the larvae of Allomyrina dichotoma.</title>
        <authorList>
            <person name="Lee S.D."/>
        </authorList>
    </citation>
    <scope>NUCLEOTIDE SEQUENCE [LARGE SCALE GENOMIC DNA]</scope>
    <source>
        <strain evidence="2 3">BWM-S5</strain>
    </source>
</reference>
<keyword evidence="1" id="KW-0812">Transmembrane</keyword>
<feature type="transmembrane region" description="Helical" evidence="1">
    <location>
        <begin position="26"/>
        <end position="45"/>
    </location>
</feature>
<dbReference type="EMBL" id="JAEDXU010000006">
    <property type="protein sequence ID" value="MBP1047005.1"/>
    <property type="molecule type" value="Genomic_DNA"/>
</dbReference>
<accession>A0ABS4CLT7</accession>
<keyword evidence="1" id="KW-0472">Membrane</keyword>
<dbReference type="Proteomes" id="UP000673375">
    <property type="component" value="Unassembled WGS sequence"/>
</dbReference>
<name>A0ABS4CLT7_9ENTE</name>
<evidence type="ECO:0000256" key="1">
    <source>
        <dbReference type="SAM" id="Phobius"/>
    </source>
</evidence>
<gene>
    <name evidence="2" type="ORF">I6N96_12060</name>
</gene>
<sequence length="479" mass="53790">MPIDTISDIAFQLADSVKKLSFPNRLFLLLATLFGFLIIQIVPPLQAPDEGGHFVKAYAFSELQIQPQPQSEDVGEKDQSTWGKYGFKVPYAILSMRSYAVDKNGKKEEYPYNNKEDDEKIKNGERVFFGTGGITNYYFVNYLPQIMGISIGRVLGKPMVSQYYLARYCNLIAYILIVFFAILRFPFSKLGAAVLALNPMSLFLAASVSGDAMIIAVSFFFISWIFGLTKQEHVSDATLLISGLLMVNLVLIKPNLIVLGLLFFTIPNKAFSIQRKAIWGFAILAACMLFYMLWNQLMIDQQILYHDYGNPSKQLAAFFKDPSIFFDNLRKNYLFGAEGDHILYSSVGKFGKLDTSLGLHWIILYFTSVVVACMVQDKGNHFLIARQKLIVVLTMAAYVVLTFFALYQIWNEVGRTSTIEGLQGRYFLPVGLLIAAPFSSKKKILNIQKGKMNMILSACILLVLIASMVVLATRYPSAA</sequence>
<feature type="transmembrane region" description="Helical" evidence="1">
    <location>
        <begin position="165"/>
        <end position="183"/>
    </location>
</feature>
<keyword evidence="3" id="KW-1185">Reference proteome</keyword>
<dbReference type="InterPro" id="IPR018674">
    <property type="entry name" value="DUF2142_membrane"/>
</dbReference>
<evidence type="ECO:0000313" key="2">
    <source>
        <dbReference type="EMBL" id="MBP1047005.1"/>
    </source>
</evidence>
<protein>
    <submittedName>
        <fullName evidence="2">DUF2142 domain-containing protein</fullName>
    </submittedName>
</protein>
<feature type="transmembrane region" description="Helical" evidence="1">
    <location>
        <begin position="239"/>
        <end position="265"/>
    </location>
</feature>
<feature type="transmembrane region" description="Helical" evidence="1">
    <location>
        <begin position="422"/>
        <end position="440"/>
    </location>
</feature>
<dbReference type="Pfam" id="PF09913">
    <property type="entry name" value="DUF2142"/>
    <property type="match status" value="1"/>
</dbReference>
<feature type="transmembrane region" description="Helical" evidence="1">
    <location>
        <begin position="203"/>
        <end position="227"/>
    </location>
</feature>
<evidence type="ECO:0000313" key="3">
    <source>
        <dbReference type="Proteomes" id="UP000673375"/>
    </source>
</evidence>
<keyword evidence="1" id="KW-1133">Transmembrane helix</keyword>